<dbReference type="Gene3D" id="3.90.1510.10">
    <property type="entry name" value="Glycerate kinase, domain 2"/>
    <property type="match status" value="1"/>
</dbReference>
<evidence type="ECO:0000313" key="6">
    <source>
        <dbReference type="Proteomes" id="UP000242700"/>
    </source>
</evidence>
<dbReference type="InterPro" id="IPR036129">
    <property type="entry name" value="Glycerate_kinase_sf"/>
</dbReference>
<dbReference type="AlphaFoldDB" id="A0A1G9AHD9"/>
<proteinExistence type="inferred from homology"/>
<evidence type="ECO:0000256" key="3">
    <source>
        <dbReference type="ARBA" id="ARBA00022777"/>
    </source>
</evidence>
<gene>
    <name evidence="5" type="ORF">SAMN05216187_106113</name>
</gene>
<accession>A0A1G9AHD9</accession>
<dbReference type="Proteomes" id="UP000242700">
    <property type="component" value="Unassembled WGS sequence"/>
</dbReference>
<dbReference type="PIRSF" id="PIRSF006078">
    <property type="entry name" value="GlxK"/>
    <property type="match status" value="1"/>
</dbReference>
<dbReference type="Pfam" id="PF02595">
    <property type="entry name" value="Gly_kinase"/>
    <property type="match status" value="1"/>
</dbReference>
<keyword evidence="3 4" id="KW-0418">Kinase</keyword>
<dbReference type="NCBIfam" id="TIGR00045">
    <property type="entry name" value="glycerate kinase"/>
    <property type="match status" value="1"/>
</dbReference>
<comment type="similarity">
    <text evidence="1 4">Belongs to the glycerate kinase type-1 family.</text>
</comment>
<dbReference type="InterPro" id="IPR004381">
    <property type="entry name" value="Glycerate_kinase"/>
</dbReference>
<evidence type="ECO:0000256" key="1">
    <source>
        <dbReference type="ARBA" id="ARBA00006284"/>
    </source>
</evidence>
<organism evidence="5 6">
    <name type="scientific">Jeotgalicoccus aerolatus</name>
    <dbReference type="NCBI Taxonomy" id="709510"/>
    <lineage>
        <taxon>Bacteria</taxon>
        <taxon>Bacillati</taxon>
        <taxon>Bacillota</taxon>
        <taxon>Bacilli</taxon>
        <taxon>Bacillales</taxon>
        <taxon>Staphylococcaceae</taxon>
        <taxon>Jeotgalicoccus</taxon>
    </lineage>
</organism>
<dbReference type="GO" id="GO:0031388">
    <property type="term" value="P:organic acid phosphorylation"/>
    <property type="evidence" value="ECO:0007669"/>
    <property type="project" value="UniProtKB-UniRule"/>
</dbReference>
<name>A0A1G9AHD9_9STAP</name>
<protein>
    <submittedName>
        <fullName evidence="5">Glycerate kinase</fullName>
    </submittedName>
</protein>
<dbReference type="STRING" id="586411.SAMN05216187_106113"/>
<dbReference type="SUPFAM" id="SSF110738">
    <property type="entry name" value="Glycerate kinase I"/>
    <property type="match status" value="1"/>
</dbReference>
<dbReference type="OrthoDB" id="9774290at2"/>
<evidence type="ECO:0000256" key="2">
    <source>
        <dbReference type="ARBA" id="ARBA00022679"/>
    </source>
</evidence>
<evidence type="ECO:0000256" key="4">
    <source>
        <dbReference type="PIRNR" id="PIRNR006078"/>
    </source>
</evidence>
<reference evidence="6" key="1">
    <citation type="submission" date="2016-10" db="EMBL/GenBank/DDBJ databases">
        <authorList>
            <person name="Varghese N."/>
            <person name="Submissions S."/>
        </authorList>
    </citation>
    <scope>NUCLEOTIDE SEQUENCE [LARGE SCALE GENOMIC DNA]</scope>
    <source>
        <strain evidence="6">CGMCC 1.8911</strain>
    </source>
</reference>
<evidence type="ECO:0000313" key="5">
    <source>
        <dbReference type="EMBL" id="SDK25970.1"/>
    </source>
</evidence>
<dbReference type="InterPro" id="IPR018197">
    <property type="entry name" value="Glycerate_kinase_RE-like"/>
</dbReference>
<dbReference type="PANTHER" id="PTHR21599:SF0">
    <property type="entry name" value="GLYCERATE KINASE"/>
    <property type="match status" value="1"/>
</dbReference>
<keyword evidence="2 4" id="KW-0808">Transferase</keyword>
<dbReference type="InterPro" id="IPR018193">
    <property type="entry name" value="Glyc_kinase_flavodox-like_fold"/>
</dbReference>
<sequence length="379" mass="39772">MKVVAGVDSFKGSLSSVNANLSVEKGIKSVNPHAEVKSFAMADGGEGTVETLVDGMQGRLVQTRVTGPLGHSIDAAYGLVTDEQLAIIEIAAACGLPLLNAKELNPLVTTTYGVGELINHAYDQGARKFIIGLGGSATNDGGVGMLQALGFTFNDAEGAPVEYGGGALLQIHSISPTDSSEKFKDCDFRVACDVSNILYGEHGASYVFGPQKGADRDMLKVLDAGLKHYAELTLENMDIDIRNVEGGGAAGGLGAAFHGYLNGRLESGIELIMDVLGVEEELKTADLVITGEGRIDAQTSMGKVPAGMAQLAKRFDVPVIAVGGSLTEDAYELNEAGIDAVFSIQREPLTVEAAMDGRRTAENIERTVAQLIRVLKINM</sequence>
<dbReference type="EMBL" id="FNFI01000006">
    <property type="protein sequence ID" value="SDK25970.1"/>
    <property type="molecule type" value="Genomic_DNA"/>
</dbReference>
<dbReference type="PANTHER" id="PTHR21599">
    <property type="entry name" value="GLYCERATE KINASE"/>
    <property type="match status" value="1"/>
</dbReference>
<dbReference type="Gene3D" id="3.40.50.10350">
    <property type="entry name" value="Glycerate kinase, domain 1"/>
    <property type="match status" value="1"/>
</dbReference>
<dbReference type="RefSeq" id="WP_092597635.1">
    <property type="nucleotide sequence ID" value="NZ_FNFI01000006.1"/>
</dbReference>
<dbReference type="GO" id="GO:0008887">
    <property type="term" value="F:glycerate kinase activity"/>
    <property type="evidence" value="ECO:0007669"/>
    <property type="project" value="UniProtKB-UniRule"/>
</dbReference>